<dbReference type="SUPFAM" id="SSF53187">
    <property type="entry name" value="Zn-dependent exopeptidases"/>
    <property type="match status" value="1"/>
</dbReference>
<evidence type="ECO:0000313" key="7">
    <source>
        <dbReference type="Proteomes" id="UP000031838"/>
    </source>
</evidence>
<dbReference type="EMBL" id="CP002580">
    <property type="protein sequence ID" value="AJK46609.1"/>
    <property type="molecule type" value="Genomic_DNA"/>
</dbReference>
<dbReference type="InterPro" id="IPR053138">
    <property type="entry name" value="N-alpha-Ac-DABA_deacetylase"/>
</dbReference>
<dbReference type="Pfam" id="PF24827">
    <property type="entry name" value="AstE_AspA_cat"/>
    <property type="match status" value="1"/>
</dbReference>
<evidence type="ECO:0000256" key="4">
    <source>
        <dbReference type="ARBA" id="ARBA00022833"/>
    </source>
</evidence>
<keyword evidence="7" id="KW-1185">Reference proteome</keyword>
<dbReference type="PIRSF" id="PIRSF039012">
    <property type="entry name" value="ASP"/>
    <property type="match status" value="1"/>
</dbReference>
<dbReference type="InterPro" id="IPR055438">
    <property type="entry name" value="AstE_AspA_cat"/>
</dbReference>
<dbReference type="PANTHER" id="PTHR37326:SF1">
    <property type="entry name" value="BLL3975 PROTEIN"/>
    <property type="match status" value="1"/>
</dbReference>
<name>A0A0B6RWR3_BURPL</name>
<feature type="domain" description="Succinylglutamate desuccinylase/Aspartoacylase catalytic" evidence="5">
    <location>
        <begin position="69"/>
        <end position="259"/>
    </location>
</feature>
<gene>
    <name evidence="6" type="ORF">BGL_1c21000</name>
</gene>
<dbReference type="GO" id="GO:0016788">
    <property type="term" value="F:hydrolase activity, acting on ester bonds"/>
    <property type="evidence" value="ECO:0007669"/>
    <property type="project" value="InterPro"/>
</dbReference>
<reference evidence="6 7" key="2">
    <citation type="journal article" date="2016" name="Appl. Microbiol. Biotechnol.">
        <title>Mutations improving production and secretion of extracellular lipase by Burkholderia glumae PG1.</title>
        <authorList>
            <person name="Knapp A."/>
            <person name="Voget S."/>
            <person name="Gao R."/>
            <person name="Zaburannyi N."/>
            <person name="Krysciak D."/>
            <person name="Breuer M."/>
            <person name="Hauer B."/>
            <person name="Streit W.R."/>
            <person name="Muller R."/>
            <person name="Daniel R."/>
            <person name="Jaeger K.E."/>
        </authorList>
    </citation>
    <scope>NUCLEOTIDE SEQUENCE [LARGE SCALE GENOMIC DNA]</scope>
    <source>
        <strain evidence="6 7">PG1</strain>
    </source>
</reference>
<keyword evidence="4" id="KW-0862">Zinc</keyword>
<protein>
    <submittedName>
        <fullName evidence="6">Succinylglutamate desuccinylase/aspartoacylase</fullName>
    </submittedName>
</protein>
<comment type="cofactor">
    <cofactor evidence="1">
        <name>Zn(2+)</name>
        <dbReference type="ChEBI" id="CHEBI:29105"/>
    </cofactor>
</comment>
<dbReference type="GO" id="GO:0016811">
    <property type="term" value="F:hydrolase activity, acting on carbon-nitrogen (but not peptide) bonds, in linear amides"/>
    <property type="evidence" value="ECO:0007669"/>
    <property type="project" value="InterPro"/>
</dbReference>
<evidence type="ECO:0000259" key="5">
    <source>
        <dbReference type="Pfam" id="PF24827"/>
    </source>
</evidence>
<dbReference type="AlphaFoldDB" id="A0A0B6RWR3"/>
<reference evidence="7" key="1">
    <citation type="submission" date="2011-03" db="EMBL/GenBank/DDBJ databases">
        <authorList>
            <person name="Voget S."/>
            <person name="Streit W.R."/>
            <person name="Jaeger K.E."/>
            <person name="Daniel R."/>
        </authorList>
    </citation>
    <scope>NUCLEOTIDE SEQUENCE [LARGE SCALE GENOMIC DNA]</scope>
    <source>
        <strain evidence="7">PG1</strain>
    </source>
</reference>
<accession>A0A0B6RWR3</accession>
<dbReference type="InterPro" id="IPR043795">
    <property type="entry name" value="N-alpha-Ac-DABA-like"/>
</dbReference>
<organism evidence="6 7">
    <name type="scientific">Burkholderia plantarii</name>
    <dbReference type="NCBI Taxonomy" id="41899"/>
    <lineage>
        <taxon>Bacteria</taxon>
        <taxon>Pseudomonadati</taxon>
        <taxon>Pseudomonadota</taxon>
        <taxon>Betaproteobacteria</taxon>
        <taxon>Burkholderiales</taxon>
        <taxon>Burkholderiaceae</taxon>
        <taxon>Burkholderia</taxon>
    </lineage>
</organism>
<dbReference type="Proteomes" id="UP000031838">
    <property type="component" value="Chromosome 1"/>
</dbReference>
<sequence length="366" mass="39789">MQAARRARAPPFIQPIGPSSVDARKSRITTSLRFDDDGFQTGTLRVPHSVDRSAYGHIPVPIAVMKHGDGPTLLLTGGNHGDEYEGPIALMKLLQRLRQLPHTAIQGRVIVVPGLNFPAFLAGRRTSPIDQANMNRVFPGKRDGTITELIAHYADTELFPRADVVFDIHSGGQSLNHLPTLLIYPPREPALRDAYLRLVRAFAAPYAMVMDMLGEDRTYGAAVERQGKLFLCGEFGGFGTCNPDGLAIVEAGLARLLATLGIVRPDAPPPLSPPPAVQQPTRYLQVEGEQHYVFSPVAGIFEPAVRLGERVSRQQPAGRVFDPHAPWAAPRELRFDADGTVVCIRSFAGVEPGDCLVLLAADTTFD</sequence>
<dbReference type="CDD" id="cd06252">
    <property type="entry name" value="M14_ASTE_ASPA-like"/>
    <property type="match status" value="1"/>
</dbReference>
<evidence type="ECO:0000256" key="2">
    <source>
        <dbReference type="ARBA" id="ARBA00022723"/>
    </source>
</evidence>
<dbReference type="OrthoDB" id="9782876at2"/>
<keyword evidence="3" id="KW-0378">Hydrolase</keyword>
<dbReference type="GO" id="GO:0046872">
    <property type="term" value="F:metal ion binding"/>
    <property type="evidence" value="ECO:0007669"/>
    <property type="project" value="UniProtKB-KW"/>
</dbReference>
<dbReference type="KEGG" id="bgp:BGL_1c21000"/>
<keyword evidence="2" id="KW-0479">Metal-binding</keyword>
<proteinExistence type="predicted"/>
<dbReference type="Gene3D" id="3.40.630.10">
    <property type="entry name" value="Zn peptidases"/>
    <property type="match status" value="1"/>
</dbReference>
<dbReference type="HOGENOM" id="CLU_035605_1_0_4"/>
<evidence type="ECO:0000313" key="6">
    <source>
        <dbReference type="EMBL" id="AJK46609.1"/>
    </source>
</evidence>
<evidence type="ECO:0000256" key="3">
    <source>
        <dbReference type="ARBA" id="ARBA00022801"/>
    </source>
</evidence>
<evidence type="ECO:0000256" key="1">
    <source>
        <dbReference type="ARBA" id="ARBA00001947"/>
    </source>
</evidence>
<dbReference type="PANTHER" id="PTHR37326">
    <property type="entry name" value="BLL3975 PROTEIN"/>
    <property type="match status" value="1"/>
</dbReference>